<keyword evidence="7 8" id="KW-0472">Membrane</keyword>
<dbReference type="AlphaFoldDB" id="A0A5E5BKS8"/>
<evidence type="ECO:0000256" key="4">
    <source>
        <dbReference type="ARBA" id="ARBA00022475"/>
    </source>
</evidence>
<dbReference type="NCBIfam" id="TIGR00801">
    <property type="entry name" value="ncs2"/>
    <property type="match status" value="1"/>
</dbReference>
<feature type="transmembrane region" description="Helical" evidence="8">
    <location>
        <begin position="379"/>
        <end position="399"/>
    </location>
</feature>
<evidence type="ECO:0000256" key="7">
    <source>
        <dbReference type="ARBA" id="ARBA00023136"/>
    </source>
</evidence>
<feature type="transmembrane region" description="Helical" evidence="8">
    <location>
        <begin position="343"/>
        <end position="367"/>
    </location>
</feature>
<gene>
    <name evidence="9" type="ORF">PSP31121_05385</name>
</gene>
<dbReference type="EMBL" id="CABPSR010000032">
    <property type="protein sequence ID" value="VVE85722.1"/>
    <property type="molecule type" value="Genomic_DNA"/>
</dbReference>
<reference evidence="9 10" key="1">
    <citation type="submission" date="2019-08" db="EMBL/GenBank/DDBJ databases">
        <authorList>
            <person name="Peeters C."/>
        </authorList>
    </citation>
    <scope>NUCLEOTIDE SEQUENCE [LARGE SCALE GENOMIC DNA]</scope>
    <source>
        <strain evidence="9 10">LMG 31121</strain>
    </source>
</reference>
<dbReference type="InterPro" id="IPR017588">
    <property type="entry name" value="UacT-like"/>
</dbReference>
<feature type="transmembrane region" description="Helical" evidence="8">
    <location>
        <begin position="195"/>
        <end position="214"/>
    </location>
</feature>
<dbReference type="Proteomes" id="UP000335538">
    <property type="component" value="Unassembled WGS sequence"/>
</dbReference>
<proteinExistence type="inferred from homology"/>
<feature type="transmembrane region" description="Helical" evidence="8">
    <location>
        <begin position="27"/>
        <end position="45"/>
    </location>
</feature>
<keyword evidence="5 8" id="KW-0812">Transmembrane</keyword>
<evidence type="ECO:0000313" key="10">
    <source>
        <dbReference type="Proteomes" id="UP000335538"/>
    </source>
</evidence>
<dbReference type="RefSeq" id="WP_150811446.1">
    <property type="nucleotide sequence ID" value="NZ_CABPSR010000032.1"/>
</dbReference>
<feature type="transmembrane region" description="Helical" evidence="8">
    <location>
        <begin position="103"/>
        <end position="123"/>
    </location>
</feature>
<feature type="transmembrane region" description="Helical" evidence="8">
    <location>
        <begin position="170"/>
        <end position="188"/>
    </location>
</feature>
<evidence type="ECO:0000313" key="9">
    <source>
        <dbReference type="EMBL" id="VVE85722.1"/>
    </source>
</evidence>
<dbReference type="Pfam" id="PF00860">
    <property type="entry name" value="Xan_ur_permease"/>
    <property type="match status" value="1"/>
</dbReference>
<feature type="transmembrane region" description="Helical" evidence="8">
    <location>
        <begin position="318"/>
        <end position="337"/>
    </location>
</feature>
<keyword evidence="3" id="KW-0813">Transport</keyword>
<keyword evidence="6 8" id="KW-1133">Transmembrane helix</keyword>
<accession>A0A5E5BKS8</accession>
<dbReference type="PANTHER" id="PTHR42810:SF4">
    <property type="entry name" value="URIC ACID TRANSPORTER UACT"/>
    <property type="match status" value="1"/>
</dbReference>
<dbReference type="GO" id="GO:0005886">
    <property type="term" value="C:plasma membrane"/>
    <property type="evidence" value="ECO:0007669"/>
    <property type="project" value="UniProtKB-SubCell"/>
</dbReference>
<name>A0A5E5BKS8_9BURK</name>
<feature type="transmembrane region" description="Helical" evidence="8">
    <location>
        <begin position="405"/>
        <end position="428"/>
    </location>
</feature>
<dbReference type="GO" id="GO:0042907">
    <property type="term" value="F:xanthine transmembrane transporter activity"/>
    <property type="evidence" value="ECO:0007669"/>
    <property type="project" value="TreeGrafter"/>
</dbReference>
<sequence>MTAETTASANQGLPPGKGVLLGLQHVLSMYASSVALPLMIGGALGLPKAQIAGMISAALFVGGVTTMIQSLGVGGFGIRLPIIMGVSYAGSGAIIAIGRDPRLGLAGVFGAMLIAGLLCIVLAPRLAKRMYLFPHVVVGSLLLTIGISLMDVSAHWMAGGDAVDFGHPTYLAVALGVLLGVVALLKVGRGFVQHVAVLCGIAGGTLVCAALGLAKFEGVAQAPWVGLVVPLRWASVTFEPWSILAMSVVMLVNTIETVGVFMALSEVTGVKLYQPDIVRGFRADGLGTVLAALFNVYPYTTYSDNVGLLIVTRVRSRFITATAGGLLVGLALLPKLSAVAASVPVVVLGAVSELLFGMICVAGIRILAKVDYDTNPANAVIVAVSVGLGTTPSFAPTIFQSLPPQLAPLLQSGVVLTCLAAVGLNLLFNGRQSDTGVAEASPSSSRGRR</sequence>
<evidence type="ECO:0000256" key="2">
    <source>
        <dbReference type="ARBA" id="ARBA00008821"/>
    </source>
</evidence>
<evidence type="ECO:0000256" key="5">
    <source>
        <dbReference type="ARBA" id="ARBA00022692"/>
    </source>
</evidence>
<evidence type="ECO:0000256" key="1">
    <source>
        <dbReference type="ARBA" id="ARBA00004651"/>
    </source>
</evidence>
<dbReference type="InterPro" id="IPR006043">
    <property type="entry name" value="NCS2"/>
</dbReference>
<organism evidence="9 10">
    <name type="scientific">Pandoraea sputorum</name>
    <dbReference type="NCBI Taxonomy" id="93222"/>
    <lineage>
        <taxon>Bacteria</taxon>
        <taxon>Pseudomonadati</taxon>
        <taxon>Pseudomonadota</taxon>
        <taxon>Betaproteobacteria</taxon>
        <taxon>Burkholderiales</taxon>
        <taxon>Burkholderiaceae</taxon>
        <taxon>Pandoraea</taxon>
    </lineage>
</organism>
<feature type="transmembrane region" description="Helical" evidence="8">
    <location>
        <begin position="130"/>
        <end position="150"/>
    </location>
</feature>
<dbReference type="NCBIfam" id="TIGR03173">
    <property type="entry name" value="pbuX"/>
    <property type="match status" value="1"/>
</dbReference>
<keyword evidence="4" id="KW-1003">Cell membrane</keyword>
<comment type="similarity">
    <text evidence="2">Belongs to the nucleobase:cation symporter-2 (NCS2) (TC 2.A.40) family.</text>
</comment>
<feature type="transmembrane region" description="Helical" evidence="8">
    <location>
        <begin position="80"/>
        <end position="97"/>
    </location>
</feature>
<dbReference type="InterPro" id="IPR006042">
    <property type="entry name" value="Xan_ur_permease"/>
</dbReference>
<evidence type="ECO:0000256" key="8">
    <source>
        <dbReference type="SAM" id="Phobius"/>
    </source>
</evidence>
<protein>
    <submittedName>
        <fullName evidence="9">Purine permease</fullName>
    </submittedName>
</protein>
<evidence type="ECO:0000256" key="6">
    <source>
        <dbReference type="ARBA" id="ARBA00022989"/>
    </source>
</evidence>
<feature type="transmembrane region" description="Helical" evidence="8">
    <location>
        <begin position="241"/>
        <end position="264"/>
    </location>
</feature>
<dbReference type="PANTHER" id="PTHR42810">
    <property type="entry name" value="PURINE PERMEASE C1399.01C-RELATED"/>
    <property type="match status" value="1"/>
</dbReference>
<feature type="transmembrane region" description="Helical" evidence="8">
    <location>
        <begin position="51"/>
        <end position="68"/>
    </location>
</feature>
<dbReference type="NCBIfam" id="NF037981">
    <property type="entry name" value="NCS2_1"/>
    <property type="match status" value="1"/>
</dbReference>
<evidence type="ECO:0000256" key="3">
    <source>
        <dbReference type="ARBA" id="ARBA00022448"/>
    </source>
</evidence>
<comment type="subcellular location">
    <subcellularLocation>
        <location evidence="1">Cell membrane</location>
        <topology evidence="1">Multi-pass membrane protein</topology>
    </subcellularLocation>
</comment>